<dbReference type="AlphaFoldDB" id="A0AAE7DBA5"/>
<dbReference type="EMBL" id="CP051204">
    <property type="protein sequence ID" value="QJB42374.1"/>
    <property type="molecule type" value="Genomic_DNA"/>
</dbReference>
<name>A0AAE7DBA5_9BACT</name>
<evidence type="ECO:0000313" key="4">
    <source>
        <dbReference type="Proteomes" id="UP000503144"/>
    </source>
</evidence>
<organism evidence="1 3">
    <name type="scientific">Chitinophaga oryzae</name>
    <dbReference type="NCBI Taxonomy" id="2725414"/>
    <lineage>
        <taxon>Bacteria</taxon>
        <taxon>Pseudomonadati</taxon>
        <taxon>Bacteroidota</taxon>
        <taxon>Chitinophagia</taxon>
        <taxon>Chitinophagales</taxon>
        <taxon>Chitinophagaceae</taxon>
        <taxon>Chitinophaga</taxon>
    </lineage>
</organism>
<gene>
    <name evidence="2" type="ORF">HF324_32820</name>
    <name evidence="1" type="ORF">HF329_32905</name>
</gene>
<evidence type="ECO:0000313" key="2">
    <source>
        <dbReference type="EMBL" id="QJB42374.1"/>
    </source>
</evidence>
<dbReference type="Proteomes" id="UP000503144">
    <property type="component" value="Chromosome"/>
</dbReference>
<accession>A0AAE7DBA5</accession>
<reference evidence="3" key="1">
    <citation type="submission" date="2020-04" db="EMBL/GenBank/DDBJ databases">
        <authorList>
            <person name="Kittiwongwattana C."/>
        </authorList>
    </citation>
    <scope>NUCLEOTIDE SEQUENCE [LARGE SCALE GENOMIC DNA]</scope>
    <source>
        <strain evidence="2">1303</strain>
        <strain evidence="3">1310</strain>
    </source>
</reference>
<sequence>MGSTSHLCRWIIFLLLLPLSSVAQQLKLGKNPAVINKSSVLELESQSQGLLLTRIPDTAVAPLTTAPDGSILFYQGDKSLRVRSSGAWRKALFAVDTTDITGFFLKVRSLFSAGNGIVYDNVTGTISVSGAAGGSWLLGGNVVTAAQNLGTTTAFDLPFITNNTERMRINTTGSVGIGSSAFNATNPERLLVDGGTSTSNNLIRGQGNINNNLQFSITNIHGGQNARTDIVAYANNGNSANNFIDMGINSGGYSNATIIGTTNTAYLYSTGNNFVIGNASSNKNVIFINGGIATTNEVMRIDASGEVGIATSTPSAKLDVSGNFKLGASGTVMSSMIKSSFSLSDNTTNITNTSSLTKTASVTGASLNASVIVNPRSALPQGLAIAYAFISAANTITVNIINSGAGTAGAQKLGNITFDVTIINP</sequence>
<dbReference type="EMBL" id="CP051205">
    <property type="protein sequence ID" value="QJB35850.1"/>
    <property type="molecule type" value="Genomic_DNA"/>
</dbReference>
<proteinExistence type="predicted"/>
<dbReference type="Proteomes" id="UP000502421">
    <property type="component" value="Chromosome"/>
</dbReference>
<reference evidence="1" key="2">
    <citation type="submission" date="2020-09" db="EMBL/GenBank/DDBJ databases">
        <authorList>
            <person name="Kittiwongwattana C."/>
        </authorList>
    </citation>
    <scope>NUCLEOTIDE SEQUENCE</scope>
    <source>
        <strain evidence="1">1310</strain>
    </source>
</reference>
<dbReference type="KEGG" id="coy:HF329_32905"/>
<keyword evidence="4" id="KW-1185">Reference proteome</keyword>
<evidence type="ECO:0000313" key="1">
    <source>
        <dbReference type="EMBL" id="QJB35850.1"/>
    </source>
</evidence>
<protein>
    <submittedName>
        <fullName evidence="1">Uncharacterized protein</fullName>
    </submittedName>
</protein>
<dbReference type="RefSeq" id="WP_168811310.1">
    <property type="nucleotide sequence ID" value="NZ_CP051204.2"/>
</dbReference>
<evidence type="ECO:0000313" key="3">
    <source>
        <dbReference type="Proteomes" id="UP000502421"/>
    </source>
</evidence>